<keyword evidence="9" id="KW-1185">Reference proteome</keyword>
<evidence type="ECO:0000313" key="8">
    <source>
        <dbReference type="EMBL" id="TPX53271.1"/>
    </source>
</evidence>
<dbReference type="InterPro" id="IPR009057">
    <property type="entry name" value="Homeodomain-like_sf"/>
</dbReference>
<evidence type="ECO:0000259" key="7">
    <source>
        <dbReference type="PROSITE" id="PS50071"/>
    </source>
</evidence>
<dbReference type="InterPro" id="IPR001356">
    <property type="entry name" value="HD"/>
</dbReference>
<evidence type="ECO:0000256" key="4">
    <source>
        <dbReference type="ARBA" id="ARBA00023242"/>
    </source>
</evidence>
<protein>
    <recommendedName>
        <fullName evidence="7">Homeobox domain-containing protein</fullName>
    </recommendedName>
</protein>
<feature type="domain" description="Homeobox" evidence="7">
    <location>
        <begin position="242"/>
        <end position="302"/>
    </location>
</feature>
<evidence type="ECO:0000256" key="2">
    <source>
        <dbReference type="ARBA" id="ARBA00023125"/>
    </source>
</evidence>
<dbReference type="AlphaFoldDB" id="A0A507DPC0"/>
<dbReference type="PROSITE" id="PS50071">
    <property type="entry name" value="HOMEOBOX_2"/>
    <property type="match status" value="1"/>
</dbReference>
<dbReference type="GO" id="GO:0000981">
    <property type="term" value="F:DNA-binding transcription factor activity, RNA polymerase II-specific"/>
    <property type="evidence" value="ECO:0007669"/>
    <property type="project" value="InterPro"/>
</dbReference>
<dbReference type="EMBL" id="QEAP01000962">
    <property type="protein sequence ID" value="TPX53271.1"/>
    <property type="molecule type" value="Genomic_DNA"/>
</dbReference>
<evidence type="ECO:0000256" key="6">
    <source>
        <dbReference type="RuleBase" id="RU000682"/>
    </source>
</evidence>
<dbReference type="PANTHER" id="PTHR24324">
    <property type="entry name" value="HOMEOBOX PROTEIN HHEX"/>
    <property type="match status" value="1"/>
</dbReference>
<dbReference type="SUPFAM" id="SSF46689">
    <property type="entry name" value="Homeodomain-like"/>
    <property type="match status" value="1"/>
</dbReference>
<feature type="DNA-binding region" description="Homeobox" evidence="5">
    <location>
        <begin position="244"/>
        <end position="303"/>
    </location>
</feature>
<accession>A0A507DPC0</accession>
<keyword evidence="2 5" id="KW-0238">DNA-binding</keyword>
<dbReference type="Proteomes" id="UP000320333">
    <property type="component" value="Unassembled WGS sequence"/>
</dbReference>
<gene>
    <name evidence="8" type="ORF">CcCBS67573_g09727</name>
</gene>
<dbReference type="Pfam" id="PF00046">
    <property type="entry name" value="Homeodomain"/>
    <property type="match status" value="1"/>
</dbReference>
<reference evidence="8 9" key="1">
    <citation type="journal article" date="2019" name="Sci. Rep.">
        <title>Comparative genomics of chytrid fungi reveal insights into the obligate biotrophic and pathogenic lifestyle of Synchytrium endobioticum.</title>
        <authorList>
            <person name="van de Vossenberg B.T.L.H."/>
            <person name="Warris S."/>
            <person name="Nguyen H.D.T."/>
            <person name="van Gent-Pelzer M.P.E."/>
            <person name="Joly D.L."/>
            <person name="van de Geest H.C."/>
            <person name="Bonants P.J.M."/>
            <person name="Smith D.S."/>
            <person name="Levesque C.A."/>
            <person name="van der Lee T.A.J."/>
        </authorList>
    </citation>
    <scope>NUCLEOTIDE SEQUENCE [LARGE SCALE GENOMIC DNA]</scope>
    <source>
        <strain evidence="8 9">CBS 675.73</strain>
    </source>
</reference>
<keyword evidence="3 5" id="KW-0371">Homeobox</keyword>
<dbReference type="GO" id="GO:0000978">
    <property type="term" value="F:RNA polymerase II cis-regulatory region sequence-specific DNA binding"/>
    <property type="evidence" value="ECO:0007669"/>
    <property type="project" value="TreeGrafter"/>
</dbReference>
<name>A0A507DPC0_9FUNG</name>
<dbReference type="Gene3D" id="1.10.10.60">
    <property type="entry name" value="Homeodomain-like"/>
    <property type="match status" value="1"/>
</dbReference>
<sequence length="343" mass="38827">MDPNFAFQYLNSIQEQPDQQQVYSNDFMRRMSMPVLATQASQPFNLLSMTNTGFLPMPPMPPMQSLDVNNLLSDTLTRSPDMGFADFSAPPSPQMSAAMRQPRQHRYMSLPTNNLSMHAAQQQPPLFDFETARQQLEQIQELEFLSLLQGTSSMHSSSMHSSMSYSMDDSMNIISPSLESPSQLSTPTDTPVSSPLITAAKAINNKRNTKRDVTREEGFEILLAANPTSHEDLVARKAANEASDKPARFKPTDEELEVLSKIFQRNPFPSVAMRTKLAERMGLTIKQVQFWFQNRRQTMKLGGIHVIKPRKRPSATTRDRTECLERLSEESKFFYVDPALALN</sequence>
<dbReference type="SMART" id="SM00389">
    <property type="entry name" value="HOX"/>
    <property type="match status" value="1"/>
</dbReference>
<evidence type="ECO:0000256" key="3">
    <source>
        <dbReference type="ARBA" id="ARBA00023155"/>
    </source>
</evidence>
<organism evidence="8 9">
    <name type="scientific">Chytriomyces confervae</name>
    <dbReference type="NCBI Taxonomy" id="246404"/>
    <lineage>
        <taxon>Eukaryota</taxon>
        <taxon>Fungi</taxon>
        <taxon>Fungi incertae sedis</taxon>
        <taxon>Chytridiomycota</taxon>
        <taxon>Chytridiomycota incertae sedis</taxon>
        <taxon>Chytridiomycetes</taxon>
        <taxon>Chytridiales</taxon>
        <taxon>Chytriomycetaceae</taxon>
        <taxon>Chytriomyces</taxon>
    </lineage>
</organism>
<evidence type="ECO:0000256" key="1">
    <source>
        <dbReference type="ARBA" id="ARBA00004123"/>
    </source>
</evidence>
<dbReference type="InterPro" id="IPR017970">
    <property type="entry name" value="Homeobox_CS"/>
</dbReference>
<comment type="caution">
    <text evidence="8">The sequence shown here is derived from an EMBL/GenBank/DDBJ whole genome shotgun (WGS) entry which is preliminary data.</text>
</comment>
<dbReference type="GO" id="GO:0030154">
    <property type="term" value="P:cell differentiation"/>
    <property type="evidence" value="ECO:0007669"/>
    <property type="project" value="TreeGrafter"/>
</dbReference>
<evidence type="ECO:0000256" key="5">
    <source>
        <dbReference type="PROSITE-ProRule" id="PRU00108"/>
    </source>
</evidence>
<dbReference type="PROSITE" id="PS00027">
    <property type="entry name" value="HOMEOBOX_1"/>
    <property type="match status" value="1"/>
</dbReference>
<proteinExistence type="predicted"/>
<dbReference type="CDD" id="cd00086">
    <property type="entry name" value="homeodomain"/>
    <property type="match status" value="1"/>
</dbReference>
<dbReference type="InterPro" id="IPR051000">
    <property type="entry name" value="Homeobox_DNA-bind_prot"/>
</dbReference>
<evidence type="ECO:0000313" key="9">
    <source>
        <dbReference type="Proteomes" id="UP000320333"/>
    </source>
</evidence>
<comment type="subcellular location">
    <subcellularLocation>
        <location evidence="1 5 6">Nucleus</location>
    </subcellularLocation>
</comment>
<dbReference type="GO" id="GO:0005634">
    <property type="term" value="C:nucleus"/>
    <property type="evidence" value="ECO:0007669"/>
    <property type="project" value="UniProtKB-SubCell"/>
</dbReference>
<keyword evidence="4 5" id="KW-0539">Nucleus</keyword>
<dbReference type="PANTHER" id="PTHR24324:SF5">
    <property type="entry name" value="HEMATOPOIETICALLY-EXPRESSED HOMEOBOX PROTEIN HHEX"/>
    <property type="match status" value="1"/>
</dbReference>
<dbReference type="OrthoDB" id="6159439at2759"/>